<accession>A0AAJ4XB92</accession>
<name>A0AAJ4XB92_9SPHI</name>
<proteinExistence type="predicted"/>
<protein>
    <submittedName>
        <fullName evidence="1">Uncharacterized protein</fullName>
    </submittedName>
</protein>
<evidence type="ECO:0000313" key="2">
    <source>
        <dbReference type="Proteomes" id="UP000215355"/>
    </source>
</evidence>
<dbReference type="EMBL" id="LT906468">
    <property type="protein sequence ID" value="SNV49370.1"/>
    <property type="molecule type" value="Genomic_DNA"/>
</dbReference>
<dbReference type="AlphaFoldDB" id="A0AAJ4XB92"/>
<gene>
    <name evidence="1" type="ORF">SAMEA4412673_01764</name>
</gene>
<dbReference type="RefSeq" id="WP_093095823.1">
    <property type="nucleotide sequence ID" value="NZ_FNGK01000001.1"/>
</dbReference>
<sequence>MISDKPNLPFNFLFDKLTRQEVQNIILKKYALTNEIDKTDSLLDKLEFYINQHFSIVTFYSSSNSENLIDKSFNFDYRKIIFETFFEEHPLLNNQNYETFIQVVDALILNNSIFTRHLLELYQSLIILGNQKIIIELKNWIISDIDNVTLDQKLDIINSDLLELKLNFNANKDIINLYSSLIDYFKTKKQIGNVKANKCILKASPPHEQLKLESIFIHTYKSKSFLVTDFLINHNIICSKSKKWGTKNKGVASMLYKELTHNNLISCTQATFKNIFNVEYSFNGELKPEQFYKILDKHFQKDLEMLINEIKK</sequence>
<dbReference type="Proteomes" id="UP000215355">
    <property type="component" value="Chromosome 1"/>
</dbReference>
<dbReference type="KEGG" id="smiz:4412673_01764"/>
<reference evidence="1 2" key="1">
    <citation type="submission" date="2017-06" db="EMBL/GenBank/DDBJ databases">
        <authorList>
            <consortium name="Pathogen Informatics"/>
        </authorList>
    </citation>
    <scope>NUCLEOTIDE SEQUENCE [LARGE SCALE GENOMIC DNA]</scope>
    <source>
        <strain evidence="1 2">NCTC12149</strain>
    </source>
</reference>
<organism evidence="1 2">
    <name type="scientific">Sphingobacterium mizutaii</name>
    <dbReference type="NCBI Taxonomy" id="1010"/>
    <lineage>
        <taxon>Bacteria</taxon>
        <taxon>Pseudomonadati</taxon>
        <taxon>Bacteroidota</taxon>
        <taxon>Sphingobacteriia</taxon>
        <taxon>Sphingobacteriales</taxon>
        <taxon>Sphingobacteriaceae</taxon>
        <taxon>Sphingobacterium</taxon>
    </lineage>
</organism>
<evidence type="ECO:0000313" key="1">
    <source>
        <dbReference type="EMBL" id="SNV49370.1"/>
    </source>
</evidence>